<accession>A0A844FEU9</accession>
<protein>
    <submittedName>
        <fullName evidence="1">Phage portal protein</fullName>
    </submittedName>
</protein>
<dbReference type="Proteomes" id="UP000462760">
    <property type="component" value="Unassembled WGS sequence"/>
</dbReference>
<dbReference type="AlphaFoldDB" id="A0A844FEU9"/>
<organism evidence="1 2">
    <name type="scientific">Anaerosalibacter bizertensis</name>
    <dbReference type="NCBI Taxonomy" id="932217"/>
    <lineage>
        <taxon>Bacteria</taxon>
        <taxon>Bacillati</taxon>
        <taxon>Bacillota</taxon>
        <taxon>Tissierellia</taxon>
        <taxon>Tissierellales</taxon>
        <taxon>Sporanaerobacteraceae</taxon>
        <taxon>Anaerosalibacter</taxon>
    </lineage>
</organism>
<proteinExistence type="predicted"/>
<dbReference type="EMBL" id="VULR01000002">
    <property type="protein sequence ID" value="MSS42456.1"/>
    <property type="molecule type" value="Genomic_DNA"/>
</dbReference>
<gene>
    <name evidence="1" type="ORF">FYJ27_01720</name>
</gene>
<sequence length="372" mass="42464">MIVDRGNGFYSWNGKLYESDIVRACIRPRVKAIGKLTPKHIRNDKDGIKINPEPYIRFLLEDPNPYMSGQMLQEKVATQLALNNNAFILIIKDSNGYPIELYPIPCMTVEALYNQTGDLFLKFYFQNGKVATFPYTEIIHLRDDYNDNDIFGEPPGKALTSLMNIVSTTDQGIIKAIKNSNIVKWLLKYNQTLRPEDIKKNTEEFVNNYLSLESSTVGAAATDAKADAIQVEPKDYVPNAAQTDRTTDRIYSFFNTNKKIVQSSYDENEWISYYESRIEPDAMQMSNEYTRKLFSRRERGFGNKIIFEASNLQYASMKTKLELVQFVDRGMMTPNEVRKIMNLAPIEGGDIAVRRLDTAPIKEGGGNSDEED</sequence>
<dbReference type="InterPro" id="IPR006944">
    <property type="entry name" value="Phage/GTA_portal"/>
</dbReference>
<evidence type="ECO:0000313" key="1">
    <source>
        <dbReference type="EMBL" id="MSS42456.1"/>
    </source>
</evidence>
<evidence type="ECO:0000313" key="2">
    <source>
        <dbReference type="Proteomes" id="UP000462760"/>
    </source>
</evidence>
<comment type="caution">
    <text evidence="1">The sequence shown here is derived from an EMBL/GenBank/DDBJ whole genome shotgun (WGS) entry which is preliminary data.</text>
</comment>
<dbReference type="Pfam" id="PF04860">
    <property type="entry name" value="Phage_portal"/>
    <property type="match status" value="1"/>
</dbReference>
<dbReference type="OrthoDB" id="9765386at2"/>
<reference evidence="1 2" key="1">
    <citation type="submission" date="2019-08" db="EMBL/GenBank/DDBJ databases">
        <title>In-depth cultivation of the pig gut microbiome towards novel bacterial diversity and tailored functional studies.</title>
        <authorList>
            <person name="Wylensek D."/>
            <person name="Hitch T.C.A."/>
            <person name="Clavel T."/>
        </authorList>
    </citation>
    <scope>NUCLEOTIDE SEQUENCE [LARGE SCALE GENOMIC DNA]</scope>
    <source>
        <strain evidence="1 2">Med78-601-WT-4W-RMD-3</strain>
    </source>
</reference>
<name>A0A844FEU9_9FIRM</name>